<dbReference type="EMBL" id="KQ981826">
    <property type="protein sequence ID" value="KYN35117.1"/>
    <property type="molecule type" value="Genomic_DNA"/>
</dbReference>
<dbReference type="PANTHER" id="PTHR38681">
    <property type="entry name" value="RETROVIRUS-RELATED POL POLYPROTEIN FROM TRANSPOSON 412-LIKE PROTEIN-RELATED"/>
    <property type="match status" value="1"/>
</dbReference>
<dbReference type="SUPFAM" id="SSF53098">
    <property type="entry name" value="Ribonuclease H-like"/>
    <property type="match status" value="1"/>
</dbReference>
<proteinExistence type="predicted"/>
<dbReference type="PANTHER" id="PTHR38681:SF1">
    <property type="entry name" value="RETROVIRUS-RELATED POL POLYPROTEIN FROM TRANSPOSON 412-LIKE PROTEIN"/>
    <property type="match status" value="1"/>
</dbReference>
<dbReference type="PROSITE" id="PS50994">
    <property type="entry name" value="INTEGRASE"/>
    <property type="match status" value="1"/>
</dbReference>
<dbReference type="InterPro" id="IPR001584">
    <property type="entry name" value="Integrase_cat-core"/>
</dbReference>
<dbReference type="InterPro" id="IPR036397">
    <property type="entry name" value="RNaseH_sf"/>
</dbReference>
<dbReference type="Proteomes" id="UP000078541">
    <property type="component" value="Unassembled WGS sequence"/>
</dbReference>
<keyword evidence="3" id="KW-1185">Reference proteome</keyword>
<dbReference type="STRING" id="34720.A0A195F4L7"/>
<evidence type="ECO:0000313" key="3">
    <source>
        <dbReference type="Proteomes" id="UP000078541"/>
    </source>
</evidence>
<accession>A0A195F4L7</accession>
<name>A0A195F4L7_9HYME</name>
<evidence type="ECO:0000313" key="2">
    <source>
        <dbReference type="EMBL" id="KYN35117.1"/>
    </source>
</evidence>
<dbReference type="GO" id="GO:0003676">
    <property type="term" value="F:nucleic acid binding"/>
    <property type="evidence" value="ECO:0007669"/>
    <property type="project" value="InterPro"/>
</dbReference>
<gene>
    <name evidence="2" type="ORF">ALC56_10588</name>
</gene>
<sequence length="114" mass="13109">MRYYDLIIIDRFTRWKPIPDISVDTIAFYANCVARFGKTPAVITTDRGSQFESQLFQALTKLIGSKKTRTTTYHPASNEMMERWHRSLKTAIISLNTSSWTDVLPTVLLGHRIS</sequence>
<reference evidence="2 3" key="1">
    <citation type="submission" date="2016-03" db="EMBL/GenBank/DDBJ databases">
        <title>Trachymyrmex septentrionalis WGS genome.</title>
        <authorList>
            <person name="Nygaard S."/>
            <person name="Hu H."/>
            <person name="Boomsma J."/>
            <person name="Zhang G."/>
        </authorList>
    </citation>
    <scope>NUCLEOTIDE SEQUENCE [LARGE SCALE GENOMIC DNA]</scope>
    <source>
        <strain evidence="2">Tsep2-gDNA-1</strain>
        <tissue evidence="2">Whole body</tissue>
    </source>
</reference>
<dbReference type="GO" id="GO:0015074">
    <property type="term" value="P:DNA integration"/>
    <property type="evidence" value="ECO:0007669"/>
    <property type="project" value="InterPro"/>
</dbReference>
<dbReference type="InterPro" id="IPR012337">
    <property type="entry name" value="RNaseH-like_sf"/>
</dbReference>
<evidence type="ECO:0000259" key="1">
    <source>
        <dbReference type="PROSITE" id="PS50994"/>
    </source>
</evidence>
<dbReference type="AlphaFoldDB" id="A0A195F4L7"/>
<protein>
    <submittedName>
        <fullName evidence="2">Pol polyprotein</fullName>
    </submittedName>
</protein>
<feature type="domain" description="Integrase catalytic" evidence="1">
    <location>
        <begin position="1"/>
        <end position="114"/>
    </location>
</feature>
<dbReference type="Gene3D" id="3.30.420.10">
    <property type="entry name" value="Ribonuclease H-like superfamily/Ribonuclease H"/>
    <property type="match status" value="1"/>
</dbReference>
<organism evidence="2 3">
    <name type="scientific">Trachymyrmex septentrionalis</name>
    <dbReference type="NCBI Taxonomy" id="34720"/>
    <lineage>
        <taxon>Eukaryota</taxon>
        <taxon>Metazoa</taxon>
        <taxon>Ecdysozoa</taxon>
        <taxon>Arthropoda</taxon>
        <taxon>Hexapoda</taxon>
        <taxon>Insecta</taxon>
        <taxon>Pterygota</taxon>
        <taxon>Neoptera</taxon>
        <taxon>Endopterygota</taxon>
        <taxon>Hymenoptera</taxon>
        <taxon>Apocrita</taxon>
        <taxon>Aculeata</taxon>
        <taxon>Formicoidea</taxon>
        <taxon>Formicidae</taxon>
        <taxon>Myrmicinae</taxon>
        <taxon>Trachymyrmex</taxon>
    </lineage>
</organism>